<dbReference type="AlphaFoldDB" id="A0A9Q0ITH0"/>
<dbReference type="GO" id="GO:0031047">
    <property type="term" value="P:regulatory ncRNA-mediated gene silencing"/>
    <property type="evidence" value="ECO:0007669"/>
    <property type="project" value="UniProtKB-KW"/>
</dbReference>
<dbReference type="InterPro" id="IPR036085">
    <property type="entry name" value="PAZ_dom_sf"/>
</dbReference>
<protein>
    <recommendedName>
        <fullName evidence="3">PAZ domain-containing protein</fullName>
    </recommendedName>
</protein>
<comment type="caution">
    <text evidence="4">The sequence shown here is derived from an EMBL/GenBank/DDBJ whole genome shotgun (WGS) entry which is preliminary data.</text>
</comment>
<evidence type="ECO:0000313" key="5">
    <source>
        <dbReference type="Proteomes" id="UP001148018"/>
    </source>
</evidence>
<dbReference type="PROSITE" id="PS50821">
    <property type="entry name" value="PAZ"/>
    <property type="match status" value="1"/>
</dbReference>
<evidence type="ECO:0000256" key="1">
    <source>
        <dbReference type="ARBA" id="ARBA00022884"/>
    </source>
</evidence>
<evidence type="ECO:0000256" key="2">
    <source>
        <dbReference type="ARBA" id="ARBA00023158"/>
    </source>
</evidence>
<dbReference type="EMBL" id="JANIIK010000039">
    <property type="protein sequence ID" value="KAJ3609790.1"/>
    <property type="molecule type" value="Genomic_DNA"/>
</dbReference>
<feature type="domain" description="PAZ" evidence="3">
    <location>
        <begin position="91"/>
        <end position="197"/>
    </location>
</feature>
<dbReference type="Pfam" id="PF02170">
    <property type="entry name" value="PAZ"/>
    <property type="match status" value="1"/>
</dbReference>
<dbReference type="GO" id="GO:0003723">
    <property type="term" value="F:RNA binding"/>
    <property type="evidence" value="ECO:0007669"/>
    <property type="project" value="UniProtKB-KW"/>
</dbReference>
<dbReference type="SMART" id="SM00949">
    <property type="entry name" value="PAZ"/>
    <property type="match status" value="1"/>
</dbReference>
<dbReference type="PANTHER" id="PTHR22891">
    <property type="entry name" value="EUKARYOTIC TRANSLATION INITIATION FACTOR 2C"/>
    <property type="match status" value="1"/>
</dbReference>
<sequence>NLEEWFCEAENELKDPEQEGTSGSTIQLKANFFSIISRPQWVLYQYHVDYQPPMESRGLRAALLYPHDKVLGSARSFDGAVLFLPIKLPNTFYNILFRRILRMLNMQQIGPNYYSPSGPLAVPQHRYNNKTYRVDEIAWDHTPNNTFQRGETEVTFKEYVKRQYALEVTDNNPALLVSHVKNMGPAMLIPEFCYLTGLTDKMRSDFTIMTFMKDLGLRTKVDPEQTELQKADWSREMRGLPLISAPPLGNWLLFYTRRNAGDVQHLLESLHKVSGPLGIRMQKAVM</sequence>
<organism evidence="4 5">
    <name type="scientific">Muraenolepis orangiensis</name>
    <name type="common">Patagonian moray cod</name>
    <dbReference type="NCBI Taxonomy" id="630683"/>
    <lineage>
        <taxon>Eukaryota</taxon>
        <taxon>Metazoa</taxon>
        <taxon>Chordata</taxon>
        <taxon>Craniata</taxon>
        <taxon>Vertebrata</taxon>
        <taxon>Euteleostomi</taxon>
        <taxon>Actinopterygii</taxon>
        <taxon>Neopterygii</taxon>
        <taxon>Teleostei</taxon>
        <taxon>Neoteleostei</taxon>
        <taxon>Acanthomorphata</taxon>
        <taxon>Zeiogadaria</taxon>
        <taxon>Gadariae</taxon>
        <taxon>Gadiformes</taxon>
        <taxon>Muraenolepidoidei</taxon>
        <taxon>Muraenolepididae</taxon>
        <taxon>Muraenolepis</taxon>
    </lineage>
</organism>
<keyword evidence="5" id="KW-1185">Reference proteome</keyword>
<keyword evidence="2" id="KW-0943">RNA-mediated gene silencing</keyword>
<dbReference type="Pfam" id="PF23278">
    <property type="entry name" value="Piwi_N"/>
    <property type="match status" value="1"/>
</dbReference>
<dbReference type="InterPro" id="IPR003100">
    <property type="entry name" value="PAZ_dom"/>
</dbReference>
<dbReference type="SUPFAM" id="SSF101690">
    <property type="entry name" value="PAZ domain"/>
    <property type="match status" value="1"/>
</dbReference>
<reference evidence="4" key="1">
    <citation type="submission" date="2022-07" db="EMBL/GenBank/DDBJ databases">
        <title>Chromosome-level genome of Muraenolepis orangiensis.</title>
        <authorList>
            <person name="Kim J."/>
        </authorList>
    </citation>
    <scope>NUCLEOTIDE SEQUENCE</scope>
    <source>
        <strain evidence="4">KU_S4_2022</strain>
        <tissue evidence="4">Muscle</tissue>
    </source>
</reference>
<feature type="non-terminal residue" evidence="4">
    <location>
        <position position="286"/>
    </location>
</feature>
<proteinExistence type="predicted"/>
<name>A0A9Q0ITH0_9TELE</name>
<evidence type="ECO:0000313" key="4">
    <source>
        <dbReference type="EMBL" id="KAJ3609790.1"/>
    </source>
</evidence>
<dbReference type="Proteomes" id="UP001148018">
    <property type="component" value="Unassembled WGS sequence"/>
</dbReference>
<dbReference type="OrthoDB" id="445936at2759"/>
<evidence type="ECO:0000259" key="3">
    <source>
        <dbReference type="PROSITE" id="PS50821"/>
    </source>
</evidence>
<accession>A0A9Q0ITH0</accession>
<gene>
    <name evidence="4" type="ORF">NHX12_024300</name>
</gene>
<keyword evidence="1" id="KW-0694">RNA-binding</keyword>
<dbReference type="CDD" id="cd02845">
    <property type="entry name" value="PAZ_piwi_like"/>
    <property type="match status" value="1"/>
</dbReference>
<dbReference type="Gene3D" id="2.170.260.10">
    <property type="entry name" value="paz domain"/>
    <property type="match status" value="1"/>
</dbReference>